<comment type="caution">
    <text evidence="2">The sequence shown here is derived from an EMBL/GenBank/DDBJ whole genome shotgun (WGS) entry which is preliminary data.</text>
</comment>
<sequence length="133" mass="14478">MTSELERRLDEILVRGTLMHLATLRPDGSPSMCTLGYQATFSPDRLYFVSGPDLPHARDLRSDSRVAGCVVADGFEVVAFTAAARELPPGSPAPRPVPLSPGERLYRLDVTEWVLLERGPGAGVVRRVVPARP</sequence>
<dbReference type="Gene3D" id="2.30.110.10">
    <property type="entry name" value="Electron Transport, Fmn-binding Protein, Chain A"/>
    <property type="match status" value="1"/>
</dbReference>
<accession>A0ABQ4FSA3</accession>
<protein>
    <recommendedName>
        <fullName evidence="1">Pyridoxamine 5'-phosphate oxidase N-terminal domain-containing protein</fullName>
    </recommendedName>
</protein>
<organism evidence="2 3">
    <name type="scientific">Microbispora corallina</name>
    <dbReference type="NCBI Taxonomy" id="83302"/>
    <lineage>
        <taxon>Bacteria</taxon>
        <taxon>Bacillati</taxon>
        <taxon>Actinomycetota</taxon>
        <taxon>Actinomycetes</taxon>
        <taxon>Streptosporangiales</taxon>
        <taxon>Streptosporangiaceae</taxon>
        <taxon>Microbispora</taxon>
    </lineage>
</organism>
<gene>
    <name evidence="2" type="ORF">Mco01_06220</name>
</gene>
<dbReference type="InterPro" id="IPR012349">
    <property type="entry name" value="Split_barrel_FMN-bd"/>
</dbReference>
<dbReference type="EMBL" id="BOOC01000002">
    <property type="protein sequence ID" value="GIH37622.1"/>
    <property type="molecule type" value="Genomic_DNA"/>
</dbReference>
<dbReference type="InterPro" id="IPR011576">
    <property type="entry name" value="Pyridox_Oxase_N"/>
</dbReference>
<evidence type="ECO:0000259" key="1">
    <source>
        <dbReference type="Pfam" id="PF01243"/>
    </source>
</evidence>
<proteinExistence type="predicted"/>
<reference evidence="2 3" key="1">
    <citation type="submission" date="2021-01" db="EMBL/GenBank/DDBJ databases">
        <title>Whole genome shotgun sequence of Microbispora corallina NBRC 16416.</title>
        <authorList>
            <person name="Komaki H."/>
            <person name="Tamura T."/>
        </authorList>
    </citation>
    <scope>NUCLEOTIDE SEQUENCE [LARGE SCALE GENOMIC DNA]</scope>
    <source>
        <strain evidence="2 3">NBRC 16416</strain>
    </source>
</reference>
<name>A0ABQ4FSA3_9ACTN</name>
<dbReference type="Pfam" id="PF01243">
    <property type="entry name" value="PNPOx_N"/>
    <property type="match status" value="1"/>
</dbReference>
<evidence type="ECO:0000313" key="3">
    <source>
        <dbReference type="Proteomes" id="UP000603904"/>
    </source>
</evidence>
<feature type="domain" description="Pyridoxamine 5'-phosphate oxidase N-terminal" evidence="1">
    <location>
        <begin position="8"/>
        <end position="87"/>
    </location>
</feature>
<dbReference type="RefSeq" id="WP_204055354.1">
    <property type="nucleotide sequence ID" value="NZ_BAAAGP010000001.1"/>
</dbReference>
<dbReference type="SUPFAM" id="SSF50475">
    <property type="entry name" value="FMN-binding split barrel"/>
    <property type="match status" value="1"/>
</dbReference>
<keyword evidence="3" id="KW-1185">Reference proteome</keyword>
<evidence type="ECO:0000313" key="2">
    <source>
        <dbReference type="EMBL" id="GIH37622.1"/>
    </source>
</evidence>
<dbReference type="Proteomes" id="UP000603904">
    <property type="component" value="Unassembled WGS sequence"/>
</dbReference>